<dbReference type="NCBIfam" id="TIGR02601">
    <property type="entry name" value="autotrns_rpt"/>
    <property type="match status" value="6"/>
</dbReference>
<sequence length="2008" mass="194062">MKPRHTFSLPALLVLSLSALSAGLATATDIVWDVNLSAGPWDWNTGANWVGGTAPSTSADRADLRKDWTAAATINLSAPTTVNGVLFDDTGSTGDVGVTLGNGGVDANTLTLDGTTPAVNVSGSLTVGAVLAGTTNWSKTGTGTLVLTNANASYTVPVVTVAAGTLQIGSLTASGTVATLLGSGVTIQSGAVMNYPLIHASTTQTGNYTGTTPISVESGGTIRVQAGTGSSIYNIAAPVTVAGGSGSTITIDNNGGGFDVDAHFTGQFSGSGTINYICSTGSGSSVVNRTLTLDNGGTNYSGNWFVDYTGSTTDDFAELASGAAGALGTGSVVLDDRAILSLTAAGGLNSLAGVTIQKSTSTLNVSSLAWANPAAVLTLNAGSVNVGTAASSIGTLTVNASASTTGSTGSLSFATANLNAGTLSGTGILAPAAGGTITNATATAVPTVSAPVDFSSNATVAVSNTTGDINPDLILASVTGSAGFTKTGAGTLRLSGTVTDSAITVATGTLDYVATTPGNGTVTIADGATLSGEAVTGGPLVLGGTTGATVYADISTPGAYTCSNLTINGAEKVVLNGIPVPGTPYTVLAYSGSIGGSGSLSATYRNATFDYGTGANSVVTLTAGAAAALTWTNSSANSLWDTATSLNWNSGAGADLFYNADVVTFNDSPGSNQAVTIADLVSPGGITLSNSTIDYSFSGGPIVGATTLSKTGTGTVSLLSPNSYTGATTLGAGRLRVVNGAVGSGTLSLAGGTLSSTGTGAVTLAAPLSLDGNVTLGHATDNGALTFTGAGVLTGDRTLTTASTTTLGGVLSGAFGLTKEGAGSLTLTGTSTYTGATTINTGTLQVGVGGTTGALAGPVSAASGATLRFFRGDAPIFANVISGAGTVTFGGISSSGLSSYNMTGANTMSGTVIAETGARASFGATGRLGTAAVQVQPGGQIYLSAGTYPNNFSIAGNGWTEGAGQLGAIRVNATVTGSVTLAAAARLATYNGSGTISGALIGTAPLEVNSTSSNFTGTLTYSGNGSGFTGTTTLSQGGLALTGSLGGALNVSTVGAPGAATLSGEGTIGGTLTMGAGSLGSNLTINPTTSGAITATGALTVNNTVNVSLSTTPATAGTVAVLKHGGTTATPANFTLAGAANFRPYSFDTTTDPTTVNLILSGSTLTWKGNLSAVWDINTTANWLNPTPAADTFHTLDSVVFDNNATSFAPTLAVTVNPGSVTFNNTTAYTLTGAGIIAGGGTLTKTGTGSATISTPNTYTGGTTVSQGTLISTITNTVNGISTGPVSVATGATLQYVASNTTNTGNAIGNTITGTGTVSVNFAAGTTARNTSMPNVTGFNGTIVLTNAGSNADKWNCSGGVNAPNASVIVGSGSQLFVNTNPSAFSSVSIIGTGNSETRGALRIGNALNSAVTVGGDAAIGSEGGTINGNVSSGAAGTQNLTIGTTNSTGGLTVNGIIGGGLGNLAIVKSTVGTTTFNGANTYTGGTTINAGGGSLVITQPTGLGTGTVRNLNTSTTTGTLRLQLTGTNTVTNAFTFSSATALSDAAGGGLPQIQNVSGNTTLTGSLTLTAGGGNGINLQSDLGADLVVTGPVTLTTTSTGRILALGGAGTGTISGIISNGAGAQGIRKVGTGTWTLSGANTFGESVFVNNGLLVAGSNAAFGSAASGVIVNAGAVDLNGKGIGAESLTLNGSGISSGGALVNSNTSTTATGSGTVALASAVSIGGAGNTTLSGVISGTGALTKVGAGILTVTGTNTYTGATTVSAGTLAGTGSATSALGVGSGGTVAPGSGIGTFKVAGATLATGATLALQIDSTAITSDRLDSTGGDLTITGANLTFADLGSGTLPLGTKLTLADYTGHTLTGTFNGLAEGATVTVGTNTFALSYVDGSTITLTVQAPVGYSSWAAVNAGGQAANLDYDNDGVRNGVEYLMGQTGSSFTTNPQIVSGTITWPKDPGAVASWVVQTSTDLVTWTTAPSGVSDLGNAIQYVVPMGSGPFFVRLHVTVP</sequence>
<dbReference type="RefSeq" id="WP_211633327.1">
    <property type="nucleotide sequence ID" value="NZ_CP073100.1"/>
</dbReference>
<keyword evidence="4" id="KW-1185">Reference proteome</keyword>
<accession>A0A975J1N1</accession>
<proteinExistence type="predicted"/>
<keyword evidence="1 2" id="KW-0732">Signal</keyword>
<evidence type="ECO:0000256" key="1">
    <source>
        <dbReference type="ARBA" id="ARBA00022729"/>
    </source>
</evidence>
<feature type="chain" id="PRO_5037813142" evidence="2">
    <location>
        <begin position="28"/>
        <end position="2008"/>
    </location>
</feature>
<name>A0A975J1N1_9BACT</name>
<evidence type="ECO:0000256" key="2">
    <source>
        <dbReference type="SAM" id="SignalP"/>
    </source>
</evidence>
<evidence type="ECO:0000313" key="4">
    <source>
        <dbReference type="Proteomes" id="UP000676169"/>
    </source>
</evidence>
<protein>
    <submittedName>
        <fullName evidence="3">Autotransporter-associated beta strand repeat-containing protein</fullName>
    </submittedName>
</protein>
<dbReference type="Pfam" id="PF12951">
    <property type="entry name" value="PATR"/>
    <property type="match status" value="8"/>
</dbReference>
<reference evidence="3" key="1">
    <citation type="submission" date="2021-04" db="EMBL/GenBank/DDBJ databases">
        <title>Luteolibacter sp. 32A isolated from the skin of an Anderson's salamander (Ambystoma andersonii).</title>
        <authorList>
            <person name="Spergser J."/>
            <person name="Busse H.-J."/>
        </authorList>
    </citation>
    <scope>NUCLEOTIDE SEQUENCE</scope>
    <source>
        <strain evidence="3">32A</strain>
    </source>
</reference>
<dbReference type="SUPFAM" id="SSF51126">
    <property type="entry name" value="Pectin lyase-like"/>
    <property type="match status" value="2"/>
</dbReference>
<dbReference type="InterPro" id="IPR013425">
    <property type="entry name" value="Autotrns_rpt"/>
</dbReference>
<dbReference type="Proteomes" id="UP000676169">
    <property type="component" value="Chromosome"/>
</dbReference>
<gene>
    <name evidence="3" type="ORF">KBB96_05700</name>
</gene>
<organism evidence="3 4">
    <name type="scientific">Luteolibacter ambystomatis</name>
    <dbReference type="NCBI Taxonomy" id="2824561"/>
    <lineage>
        <taxon>Bacteria</taxon>
        <taxon>Pseudomonadati</taxon>
        <taxon>Verrucomicrobiota</taxon>
        <taxon>Verrucomicrobiia</taxon>
        <taxon>Verrucomicrobiales</taxon>
        <taxon>Verrucomicrobiaceae</taxon>
        <taxon>Luteolibacter</taxon>
    </lineage>
</organism>
<evidence type="ECO:0000313" key="3">
    <source>
        <dbReference type="EMBL" id="QUE52383.1"/>
    </source>
</evidence>
<dbReference type="EMBL" id="CP073100">
    <property type="protein sequence ID" value="QUE52383.1"/>
    <property type="molecule type" value="Genomic_DNA"/>
</dbReference>
<feature type="signal peptide" evidence="2">
    <location>
        <begin position="1"/>
        <end position="27"/>
    </location>
</feature>
<dbReference type="InterPro" id="IPR011050">
    <property type="entry name" value="Pectin_lyase_fold/virulence"/>
</dbReference>
<dbReference type="KEGG" id="lamb:KBB96_05700"/>